<evidence type="ECO:0000256" key="1">
    <source>
        <dbReference type="SAM" id="SignalP"/>
    </source>
</evidence>
<dbReference type="Proteomes" id="UP000422221">
    <property type="component" value="Unassembled WGS sequence"/>
</dbReference>
<evidence type="ECO:0008006" key="4">
    <source>
        <dbReference type="Google" id="ProtNLM"/>
    </source>
</evidence>
<evidence type="ECO:0000313" key="3">
    <source>
        <dbReference type="Proteomes" id="UP000422221"/>
    </source>
</evidence>
<protein>
    <recommendedName>
        <fullName evidence="4">T9SS type A sorting domain-containing protein</fullName>
    </recommendedName>
</protein>
<reference evidence="2 3" key="1">
    <citation type="journal article" date="2019" name="Nat. Med.">
        <title>A library of human gut bacterial isolates paired with longitudinal multiomics data enables mechanistic microbiome research.</title>
        <authorList>
            <person name="Poyet M."/>
            <person name="Groussin M."/>
            <person name="Gibbons S.M."/>
            <person name="Avila-Pacheco J."/>
            <person name="Jiang X."/>
            <person name="Kearney S.M."/>
            <person name="Perrotta A.R."/>
            <person name="Berdy B."/>
            <person name="Zhao S."/>
            <person name="Lieberman T.D."/>
            <person name="Swanson P.K."/>
            <person name="Smith M."/>
            <person name="Roesemann S."/>
            <person name="Alexander J.E."/>
            <person name="Rich S.A."/>
            <person name="Livny J."/>
            <person name="Vlamakis H."/>
            <person name="Clish C."/>
            <person name="Bullock K."/>
            <person name="Deik A."/>
            <person name="Scott J."/>
            <person name="Pierce K.A."/>
            <person name="Xavier R.J."/>
            <person name="Alm E.J."/>
        </authorList>
    </citation>
    <scope>NUCLEOTIDE SEQUENCE [LARGE SCALE GENOMIC DNA]</scope>
    <source>
        <strain evidence="2 3">BIOML-A10</strain>
    </source>
</reference>
<feature type="signal peptide" evidence="1">
    <location>
        <begin position="1"/>
        <end position="19"/>
    </location>
</feature>
<comment type="caution">
    <text evidence="2">The sequence shown here is derived from an EMBL/GenBank/DDBJ whole genome shotgun (WGS) entry which is preliminary data.</text>
</comment>
<sequence>MRKLLLLFLFLVCVGFSYAQEDGIEVISLGRDFFRKESILKPIVREVVGGTIIQVIYEGNEWEQNLDRKNAFEHACRIFEEQLPTALPIKVKVKFGKLRGSNVIAKTTLHTDSCKMDPRDDLSRAWRSTIKWKFKDLGLGNAKVGMSFFDKPDGEIIFNSDDIYSFSLNDVQEDKYDFVTVALRELCKIMGFYFSARGDNATKVIEFDRNSLFPFDLVVLGNQVLDPFKAYSYATSNKATLSVGGFGPYGLYSPTIFEYGRSLCFFKPDETDNETRLMQPDLPRGTSIRNIGGWFKGFLKAIDWVHYTAVGGGGGGEPTVTSTSTDKAKRYDEVCTFSNPQKSLNYNVALRNEEVVDKDDVDKYIWQHSSYALDDDGDILYGWVVSVLRKDGTWEIIPSTSSWNESEVSFMPSSIDVNKADQYARSSDGYLRCRVNYTSYPVEVNRLARYFLLDYLPQKPEMVFSKVMPQTRTVADDYYADVKIGFKNVEGTEKILVEQLEEGSPVPFTYYVEDVRDGYFIASVDKEYSTTFKLRAMNKYGETVSEQLIVAPLVPATYTLNSQVNGDLLSLKLEKGRKRSLDDRALIDYRMLDLNHSMIVREGKVDNNIIDISSLEKGMYGLQVSDTEGRSYDTKFVR</sequence>
<accession>A0A7J4XE60</accession>
<organism evidence="2 3">
    <name type="scientific">Bacteroides salyersiae</name>
    <dbReference type="NCBI Taxonomy" id="291644"/>
    <lineage>
        <taxon>Bacteria</taxon>
        <taxon>Pseudomonadati</taxon>
        <taxon>Bacteroidota</taxon>
        <taxon>Bacteroidia</taxon>
        <taxon>Bacteroidales</taxon>
        <taxon>Bacteroidaceae</taxon>
        <taxon>Bacteroides</taxon>
    </lineage>
</organism>
<dbReference type="AlphaFoldDB" id="A0A7J4XE60"/>
<name>A0A7J4XE60_9BACE</name>
<keyword evidence="1" id="KW-0732">Signal</keyword>
<dbReference type="RefSeq" id="WP_130059704.1">
    <property type="nucleotide sequence ID" value="NZ_JADNPJ010000027.1"/>
</dbReference>
<proteinExistence type="predicted"/>
<evidence type="ECO:0000313" key="2">
    <source>
        <dbReference type="EMBL" id="KAA3759244.1"/>
    </source>
</evidence>
<dbReference type="EMBL" id="VWMK01000023">
    <property type="protein sequence ID" value="KAA3759244.1"/>
    <property type="molecule type" value="Genomic_DNA"/>
</dbReference>
<feature type="chain" id="PRO_5029702201" description="T9SS type A sorting domain-containing protein" evidence="1">
    <location>
        <begin position="20"/>
        <end position="638"/>
    </location>
</feature>
<gene>
    <name evidence="2" type="ORF">F3F73_19645</name>
</gene>